<organism evidence="3 4">
    <name type="scientific">Sphingobacterium hotanense</name>
    <dbReference type="NCBI Taxonomy" id="649196"/>
    <lineage>
        <taxon>Bacteria</taxon>
        <taxon>Pseudomonadati</taxon>
        <taxon>Bacteroidota</taxon>
        <taxon>Sphingobacteriia</taxon>
        <taxon>Sphingobacteriales</taxon>
        <taxon>Sphingobacteriaceae</taxon>
        <taxon>Sphingobacterium</taxon>
    </lineage>
</organism>
<feature type="transmembrane region" description="Helical" evidence="1">
    <location>
        <begin position="49"/>
        <end position="66"/>
    </location>
</feature>
<dbReference type="Proteomes" id="UP001170954">
    <property type="component" value="Unassembled WGS sequence"/>
</dbReference>
<gene>
    <name evidence="3" type="ORF">HX018_17080</name>
</gene>
<keyword evidence="2" id="KW-0732">Signal</keyword>
<dbReference type="RefSeq" id="WP_286652149.1">
    <property type="nucleotide sequence ID" value="NZ_JACAGK010000064.1"/>
</dbReference>
<name>A0ABT7NS14_9SPHI</name>
<keyword evidence="4" id="KW-1185">Reference proteome</keyword>
<evidence type="ECO:0000256" key="1">
    <source>
        <dbReference type="SAM" id="Phobius"/>
    </source>
</evidence>
<evidence type="ECO:0000313" key="4">
    <source>
        <dbReference type="Proteomes" id="UP001170954"/>
    </source>
</evidence>
<feature type="signal peptide" evidence="2">
    <location>
        <begin position="1"/>
        <end position="25"/>
    </location>
</feature>
<comment type="caution">
    <text evidence="3">The sequence shown here is derived from an EMBL/GenBank/DDBJ whole genome shotgun (WGS) entry which is preliminary data.</text>
</comment>
<proteinExistence type="predicted"/>
<reference evidence="3" key="2">
    <citation type="journal article" date="2022" name="Sci. Total Environ.">
        <title>Prevalence, transmission, and molecular epidemiology of tet(X)-positive bacteria among humans, animals, and environmental niches in China: An epidemiological, and genomic-based study.</title>
        <authorList>
            <person name="Dong N."/>
            <person name="Zeng Y."/>
            <person name="Cai C."/>
            <person name="Sun C."/>
            <person name="Lu J."/>
            <person name="Liu C."/>
            <person name="Zhou H."/>
            <person name="Sun Q."/>
            <person name="Shu L."/>
            <person name="Wang H."/>
            <person name="Wang Y."/>
            <person name="Wang S."/>
            <person name="Wu C."/>
            <person name="Chan E.W."/>
            <person name="Chen G."/>
            <person name="Shen Z."/>
            <person name="Chen S."/>
            <person name="Zhang R."/>
        </authorList>
    </citation>
    <scope>NUCLEOTIDE SEQUENCE</scope>
    <source>
        <strain evidence="3">R1692</strain>
    </source>
</reference>
<keyword evidence="1" id="KW-1133">Transmembrane helix</keyword>
<sequence length="71" mass="7966">MKREMFNMRPVAFIMFILMSAQTFAQEKGLDINVDIDKGDGGAFYTKPWVWVVGAAVFILLLVAILRGGKK</sequence>
<feature type="chain" id="PRO_5046155665" evidence="2">
    <location>
        <begin position="26"/>
        <end position="71"/>
    </location>
</feature>
<protein>
    <submittedName>
        <fullName evidence="3">Uncharacterized protein</fullName>
    </submittedName>
</protein>
<evidence type="ECO:0000256" key="2">
    <source>
        <dbReference type="SAM" id="SignalP"/>
    </source>
</evidence>
<evidence type="ECO:0000313" key="3">
    <source>
        <dbReference type="EMBL" id="MDM1049956.1"/>
    </source>
</evidence>
<reference evidence="3" key="1">
    <citation type="submission" date="2020-06" db="EMBL/GenBank/DDBJ databases">
        <authorList>
            <person name="Dong N."/>
        </authorList>
    </citation>
    <scope>NUCLEOTIDE SEQUENCE</scope>
    <source>
        <strain evidence="3">R1692</strain>
    </source>
</reference>
<keyword evidence="1" id="KW-0812">Transmembrane</keyword>
<keyword evidence="1" id="KW-0472">Membrane</keyword>
<accession>A0ABT7NS14</accession>
<dbReference type="EMBL" id="JACAGK010000064">
    <property type="protein sequence ID" value="MDM1049956.1"/>
    <property type="molecule type" value="Genomic_DNA"/>
</dbReference>